<evidence type="ECO:0000313" key="2">
    <source>
        <dbReference type="EMBL" id="KAL1838406.1"/>
    </source>
</evidence>
<feature type="signal peptide" evidence="1">
    <location>
        <begin position="1"/>
        <end position="24"/>
    </location>
</feature>
<dbReference type="EMBL" id="JAZGSY010000216">
    <property type="protein sequence ID" value="KAL1838406.1"/>
    <property type="molecule type" value="Genomic_DNA"/>
</dbReference>
<feature type="chain" id="PRO_5045554993" evidence="1">
    <location>
        <begin position="25"/>
        <end position="325"/>
    </location>
</feature>
<sequence length="325" mass="34698">MRAQLQSLVLVTIAALLLPSGAWAARPCTGETVNFEYRLGDVRYDGPDPSKNNGLATIAASLQTSTGTPVFECVAQWPEQWAGWFEGDNKPVWADCIFTGAADAQDDTVSFAVDWKTKTIYLVHTFGCSDKPGSVGLATGSITLDVTCITSDDNSYCVPEAPEGAVRPTLNIQTKLRQVPTGPASACDEAYSLYHGWVVEGWLREIEMLPGAVPTTPNIVFDSGPSFQIKNVASGDMLSCSSAGKVNGTFAGACEAVDEESSTNAEFQFDTELNMLEITQRWTCGGGKALGIQGVGYMQGSCGRILGTDRFRCTSLPVWFGTGIV</sequence>
<comment type="caution">
    <text evidence="2">The sequence shown here is derived from an EMBL/GenBank/DDBJ whole genome shotgun (WGS) entry which is preliminary data.</text>
</comment>
<reference evidence="2 3" key="1">
    <citation type="journal article" date="2024" name="Commun. Biol.">
        <title>Comparative genomic analysis of thermophilic fungi reveals convergent evolutionary adaptations and gene losses.</title>
        <authorList>
            <person name="Steindorff A.S."/>
            <person name="Aguilar-Pontes M.V."/>
            <person name="Robinson A.J."/>
            <person name="Andreopoulos B."/>
            <person name="LaButti K."/>
            <person name="Kuo A."/>
            <person name="Mondo S."/>
            <person name="Riley R."/>
            <person name="Otillar R."/>
            <person name="Haridas S."/>
            <person name="Lipzen A."/>
            <person name="Grimwood J."/>
            <person name="Schmutz J."/>
            <person name="Clum A."/>
            <person name="Reid I.D."/>
            <person name="Moisan M.C."/>
            <person name="Butler G."/>
            <person name="Nguyen T.T.M."/>
            <person name="Dewar K."/>
            <person name="Conant G."/>
            <person name="Drula E."/>
            <person name="Henrissat B."/>
            <person name="Hansel C."/>
            <person name="Singer S."/>
            <person name="Hutchinson M.I."/>
            <person name="de Vries R.P."/>
            <person name="Natvig D.O."/>
            <person name="Powell A.J."/>
            <person name="Tsang A."/>
            <person name="Grigoriev I.V."/>
        </authorList>
    </citation>
    <scope>NUCLEOTIDE SEQUENCE [LARGE SCALE GENOMIC DNA]</scope>
    <source>
        <strain evidence="2 3">CBS 620.91</strain>
    </source>
</reference>
<proteinExistence type="predicted"/>
<keyword evidence="1" id="KW-0732">Signal</keyword>
<accession>A0ABR3VAE6</accession>
<evidence type="ECO:0000256" key="1">
    <source>
        <dbReference type="SAM" id="SignalP"/>
    </source>
</evidence>
<evidence type="ECO:0000313" key="3">
    <source>
        <dbReference type="Proteomes" id="UP001583172"/>
    </source>
</evidence>
<protein>
    <submittedName>
        <fullName evidence="2">Uncharacterized protein</fullName>
    </submittedName>
</protein>
<organism evidence="2 3">
    <name type="scientific">Humicola insolens</name>
    <name type="common">Soft-rot fungus</name>
    <dbReference type="NCBI Taxonomy" id="85995"/>
    <lineage>
        <taxon>Eukaryota</taxon>
        <taxon>Fungi</taxon>
        <taxon>Dikarya</taxon>
        <taxon>Ascomycota</taxon>
        <taxon>Pezizomycotina</taxon>
        <taxon>Sordariomycetes</taxon>
        <taxon>Sordariomycetidae</taxon>
        <taxon>Sordariales</taxon>
        <taxon>Chaetomiaceae</taxon>
        <taxon>Mycothermus</taxon>
    </lineage>
</organism>
<keyword evidence="3" id="KW-1185">Reference proteome</keyword>
<dbReference type="Proteomes" id="UP001583172">
    <property type="component" value="Unassembled WGS sequence"/>
</dbReference>
<gene>
    <name evidence="2" type="ORF">VTJ49DRAFT_2690</name>
</gene>
<name>A0ABR3VAE6_HUMIN</name>